<name>A0ACB8EN10_9SAUR</name>
<dbReference type="EMBL" id="CM037616">
    <property type="protein sequence ID" value="KAH7993868.1"/>
    <property type="molecule type" value="Genomic_DNA"/>
</dbReference>
<sequence length="218" mass="24443">MQQSNLSCRPVEAGPIQKPWACPTHQCRTKEDRSPYVYLKRDVTGLSLSEHTAFTACSLTATETACCFAAGPTWSDDYGPQRRKISLNPSVRLQADKLEMALNYLGIQPTKEQQEVLQQQLPKDSKGTVSFGDFVQVARSLFCLQLDGTGDAHGLTRAVARLLDSQFVLHDPLEMEEVEELRREKNEALKEVHKLKGALCHMVVLLLRAAMGRSQHHR</sequence>
<comment type="caution">
    <text evidence="1">The sequence shown here is derived from an EMBL/GenBank/DDBJ whole genome shotgun (WGS) entry which is preliminary data.</text>
</comment>
<evidence type="ECO:0000313" key="1">
    <source>
        <dbReference type="EMBL" id="KAH7993868.1"/>
    </source>
</evidence>
<reference evidence="1" key="1">
    <citation type="submission" date="2021-08" db="EMBL/GenBank/DDBJ databases">
        <title>The first chromosome-level gecko genome reveals the dynamic sex chromosomes of Neotropical dwarf geckos (Sphaerodactylidae: Sphaerodactylus).</title>
        <authorList>
            <person name="Pinto B.J."/>
            <person name="Keating S.E."/>
            <person name="Gamble T."/>
        </authorList>
    </citation>
    <scope>NUCLEOTIDE SEQUENCE</scope>
    <source>
        <strain evidence="1">TG3544</strain>
    </source>
</reference>
<proteinExistence type="predicted"/>
<organism evidence="1 2">
    <name type="scientific">Sphaerodactylus townsendi</name>
    <dbReference type="NCBI Taxonomy" id="933632"/>
    <lineage>
        <taxon>Eukaryota</taxon>
        <taxon>Metazoa</taxon>
        <taxon>Chordata</taxon>
        <taxon>Craniata</taxon>
        <taxon>Vertebrata</taxon>
        <taxon>Euteleostomi</taxon>
        <taxon>Lepidosauria</taxon>
        <taxon>Squamata</taxon>
        <taxon>Bifurcata</taxon>
        <taxon>Gekkota</taxon>
        <taxon>Sphaerodactylidae</taxon>
        <taxon>Sphaerodactylus</taxon>
    </lineage>
</organism>
<gene>
    <name evidence="1" type="ORF">K3G42_032504</name>
</gene>
<evidence type="ECO:0000313" key="2">
    <source>
        <dbReference type="Proteomes" id="UP000827872"/>
    </source>
</evidence>
<keyword evidence="2" id="KW-1185">Reference proteome</keyword>
<accession>A0ACB8EN10</accession>
<dbReference type="Proteomes" id="UP000827872">
    <property type="component" value="Linkage Group LG03"/>
</dbReference>
<protein>
    <submittedName>
        <fullName evidence="1">Uncharacterized protein</fullName>
    </submittedName>
</protein>